<dbReference type="InterPro" id="IPR009057">
    <property type="entry name" value="Homeodomain-like_sf"/>
</dbReference>
<sequence>MRTKTEEKRQAILNVAAATFGELGFERSSMSEICMRLGGSKATLYNYFPSKEALFLEVMFQASEADFRRTMEALNLDGPDIATTLRHFGERFLGLLYSPNVASVRRLVVAEGGRSGLGQRCHAMGPGRGSMAVSAFLDSAMQRGLLRTAPTALAARQLQALLEAELLDRFVFQHLPLPTPQEIADCTQRAIAAFMQLYAPSAAKA</sequence>
<dbReference type="Pfam" id="PF00440">
    <property type="entry name" value="TetR_N"/>
    <property type="match status" value="1"/>
</dbReference>
<evidence type="ECO:0000256" key="1">
    <source>
        <dbReference type="ARBA" id="ARBA00023125"/>
    </source>
</evidence>
<dbReference type="PRINTS" id="PR00455">
    <property type="entry name" value="HTHTETR"/>
</dbReference>
<keyword evidence="1 2" id="KW-0238">DNA-binding</keyword>
<organism evidence="4 5">
    <name type="scientific">Comamonas avium</name>
    <dbReference type="NCBI Taxonomy" id="2762231"/>
    <lineage>
        <taxon>Bacteria</taxon>
        <taxon>Pseudomonadati</taxon>
        <taxon>Pseudomonadota</taxon>
        <taxon>Betaproteobacteria</taxon>
        <taxon>Burkholderiales</taxon>
        <taxon>Comamonadaceae</taxon>
        <taxon>Comamonas</taxon>
    </lineage>
</organism>
<dbReference type="InterPro" id="IPR001647">
    <property type="entry name" value="HTH_TetR"/>
</dbReference>
<dbReference type="InterPro" id="IPR050109">
    <property type="entry name" value="HTH-type_TetR-like_transc_reg"/>
</dbReference>
<dbReference type="RefSeq" id="WP_191723510.1">
    <property type="nucleotide sequence ID" value="NZ_JACSQK010000005.1"/>
</dbReference>
<proteinExistence type="predicted"/>
<dbReference type="Proteomes" id="UP000634919">
    <property type="component" value="Unassembled WGS sequence"/>
</dbReference>
<keyword evidence="5" id="KW-1185">Reference proteome</keyword>
<name>A0ABR8SCB2_9BURK</name>
<dbReference type="Pfam" id="PF14246">
    <property type="entry name" value="TetR_C_7"/>
    <property type="match status" value="1"/>
</dbReference>
<dbReference type="EMBL" id="JACSQK010000005">
    <property type="protein sequence ID" value="MBD7961119.1"/>
    <property type="molecule type" value="Genomic_DNA"/>
</dbReference>
<evidence type="ECO:0000259" key="3">
    <source>
        <dbReference type="PROSITE" id="PS50977"/>
    </source>
</evidence>
<dbReference type="PANTHER" id="PTHR30055:SF119">
    <property type="entry name" value="NALC"/>
    <property type="match status" value="1"/>
</dbReference>
<gene>
    <name evidence="4" type="ORF">H9646_11540</name>
</gene>
<comment type="caution">
    <text evidence="4">The sequence shown here is derived from an EMBL/GenBank/DDBJ whole genome shotgun (WGS) entry which is preliminary data.</text>
</comment>
<feature type="domain" description="HTH tetR-type" evidence="3">
    <location>
        <begin position="6"/>
        <end position="66"/>
    </location>
</feature>
<dbReference type="PANTHER" id="PTHR30055">
    <property type="entry name" value="HTH-TYPE TRANSCRIPTIONAL REGULATOR RUTR"/>
    <property type="match status" value="1"/>
</dbReference>
<dbReference type="SUPFAM" id="SSF46689">
    <property type="entry name" value="Homeodomain-like"/>
    <property type="match status" value="1"/>
</dbReference>
<dbReference type="InterPro" id="IPR039536">
    <property type="entry name" value="TetR_C_Proteobacteria"/>
</dbReference>
<dbReference type="Gene3D" id="1.10.357.10">
    <property type="entry name" value="Tetracycline Repressor, domain 2"/>
    <property type="match status" value="1"/>
</dbReference>
<dbReference type="Gene3D" id="1.10.10.60">
    <property type="entry name" value="Homeodomain-like"/>
    <property type="match status" value="1"/>
</dbReference>
<dbReference type="PROSITE" id="PS50977">
    <property type="entry name" value="HTH_TETR_2"/>
    <property type="match status" value="1"/>
</dbReference>
<accession>A0ABR8SCB2</accession>
<protein>
    <submittedName>
        <fullName evidence="4">TetR/AcrR family transcriptional regulator</fullName>
    </submittedName>
</protein>
<evidence type="ECO:0000313" key="5">
    <source>
        <dbReference type="Proteomes" id="UP000634919"/>
    </source>
</evidence>
<feature type="DNA-binding region" description="H-T-H motif" evidence="2">
    <location>
        <begin position="29"/>
        <end position="48"/>
    </location>
</feature>
<evidence type="ECO:0000313" key="4">
    <source>
        <dbReference type="EMBL" id="MBD7961119.1"/>
    </source>
</evidence>
<reference evidence="4 5" key="1">
    <citation type="submission" date="2020-08" db="EMBL/GenBank/DDBJ databases">
        <title>A Genomic Blueprint of the Chicken Gut Microbiome.</title>
        <authorList>
            <person name="Gilroy R."/>
            <person name="Ravi A."/>
            <person name="Getino M."/>
            <person name="Pursley I."/>
            <person name="Horton D.L."/>
            <person name="Alikhan N.-F."/>
            <person name="Baker D."/>
            <person name="Gharbi K."/>
            <person name="Hall N."/>
            <person name="Watson M."/>
            <person name="Adriaenssens E.M."/>
            <person name="Foster-Nyarko E."/>
            <person name="Jarju S."/>
            <person name="Secka A."/>
            <person name="Antonio M."/>
            <person name="Oren A."/>
            <person name="Chaudhuri R."/>
            <person name="La Ragione R.M."/>
            <person name="Hildebrand F."/>
            <person name="Pallen M.J."/>
        </authorList>
    </citation>
    <scope>NUCLEOTIDE SEQUENCE [LARGE SCALE GENOMIC DNA]</scope>
    <source>
        <strain evidence="4 5">Sa2CVA6</strain>
    </source>
</reference>
<evidence type="ECO:0000256" key="2">
    <source>
        <dbReference type="PROSITE-ProRule" id="PRU00335"/>
    </source>
</evidence>